<proteinExistence type="predicted"/>
<dbReference type="EMBL" id="CM042059">
    <property type="protein sequence ID" value="KAI3680572.1"/>
    <property type="molecule type" value="Genomic_DNA"/>
</dbReference>
<organism evidence="1 2">
    <name type="scientific">Arctium lappa</name>
    <name type="common">Greater burdock</name>
    <name type="synonym">Lappa major</name>
    <dbReference type="NCBI Taxonomy" id="4217"/>
    <lineage>
        <taxon>Eukaryota</taxon>
        <taxon>Viridiplantae</taxon>
        <taxon>Streptophyta</taxon>
        <taxon>Embryophyta</taxon>
        <taxon>Tracheophyta</taxon>
        <taxon>Spermatophyta</taxon>
        <taxon>Magnoliopsida</taxon>
        <taxon>eudicotyledons</taxon>
        <taxon>Gunneridae</taxon>
        <taxon>Pentapetalae</taxon>
        <taxon>asterids</taxon>
        <taxon>campanulids</taxon>
        <taxon>Asterales</taxon>
        <taxon>Asteraceae</taxon>
        <taxon>Carduoideae</taxon>
        <taxon>Cardueae</taxon>
        <taxon>Arctiinae</taxon>
        <taxon>Arctium</taxon>
    </lineage>
</organism>
<evidence type="ECO:0000313" key="2">
    <source>
        <dbReference type="Proteomes" id="UP001055879"/>
    </source>
</evidence>
<keyword evidence="2" id="KW-1185">Reference proteome</keyword>
<name>A0ACB8Y7N9_ARCLA</name>
<sequence length="353" mass="39024">MLMVIRVSISFFIAIIINLFALSVSQCNNNANFTSNSPYQRNLDDALSSLTSDTTITYGFYNRSIGENPDKANVMALCRGDVKPDDCRRCINGSITRLRESCPNHKGAIDLWYDNCMLRYSNETFLGNLDASNGILMWNPNNASDVDRFNQALNQLLNQLRTDASSGGSSRKYASGNRTNGPWLQCTPDLSEDQCYNCLNSAMQQIRNCCDSKRGGRVVFPSCNLRYEDYRFFNDTVALAPPPSPSPPPPPPPPSPPTELSPPPSGKGSNTSIIVIVVVATISLAIFLAVFVCILMRRKRKKEVRPSENLDIDEISTAESLQYSFAIIRAATNDFSENNKLGQGGFGPVYKIQ</sequence>
<evidence type="ECO:0000313" key="1">
    <source>
        <dbReference type="EMBL" id="KAI3680572.1"/>
    </source>
</evidence>
<reference evidence="2" key="1">
    <citation type="journal article" date="2022" name="Mol. Ecol. Resour.">
        <title>The genomes of chicory, endive, great burdock and yacon provide insights into Asteraceae palaeo-polyploidization history and plant inulin production.</title>
        <authorList>
            <person name="Fan W."/>
            <person name="Wang S."/>
            <person name="Wang H."/>
            <person name="Wang A."/>
            <person name="Jiang F."/>
            <person name="Liu H."/>
            <person name="Zhao H."/>
            <person name="Xu D."/>
            <person name="Zhang Y."/>
        </authorList>
    </citation>
    <scope>NUCLEOTIDE SEQUENCE [LARGE SCALE GENOMIC DNA]</scope>
    <source>
        <strain evidence="2">cv. Niubang</strain>
    </source>
</reference>
<reference evidence="1 2" key="2">
    <citation type="journal article" date="2022" name="Mol. Ecol. Resour.">
        <title>The genomes of chicory, endive, great burdock and yacon provide insights into Asteraceae paleo-polyploidization history and plant inulin production.</title>
        <authorList>
            <person name="Fan W."/>
            <person name="Wang S."/>
            <person name="Wang H."/>
            <person name="Wang A."/>
            <person name="Jiang F."/>
            <person name="Liu H."/>
            <person name="Zhao H."/>
            <person name="Xu D."/>
            <person name="Zhang Y."/>
        </authorList>
    </citation>
    <scope>NUCLEOTIDE SEQUENCE [LARGE SCALE GENOMIC DNA]</scope>
    <source>
        <strain evidence="2">cv. Niubang</strain>
    </source>
</reference>
<comment type="caution">
    <text evidence="1">The sequence shown here is derived from an EMBL/GenBank/DDBJ whole genome shotgun (WGS) entry which is preliminary data.</text>
</comment>
<protein>
    <submittedName>
        <fullName evidence="1">Uncharacterized protein</fullName>
    </submittedName>
</protein>
<accession>A0ACB8Y7N9</accession>
<gene>
    <name evidence="1" type="ORF">L6452_35345</name>
</gene>
<dbReference type="Proteomes" id="UP001055879">
    <property type="component" value="Linkage Group LG13"/>
</dbReference>